<sequence length="216" mass="24818">MQLFIGNKNYSTWSLRAWYLLSKFNVSFTEQQLVLDTPEFYEALKSKFPVQKVPALIDAELIVWDSLAICEYINDAYLNGAAWPSEIAQRAKARSLAAEMHSGFAALRNEMPMNIRANRHVELSEQAKKDFARIDEIFSAQQQRYPNAWLFGEFSIVDAMFAPVVLRFKTYQVTLSRAAQAYCQHVFACPVMQTWIREALKETDIVKSDEAGENAW</sequence>
<dbReference type="EMBL" id="LJTC01000007">
    <property type="protein sequence ID" value="KPM83294.1"/>
    <property type="molecule type" value="Genomic_DNA"/>
</dbReference>
<dbReference type="InterPro" id="IPR040079">
    <property type="entry name" value="Glutathione_S-Trfase"/>
</dbReference>
<dbReference type="PANTHER" id="PTHR42673">
    <property type="entry name" value="MALEYLACETOACETATE ISOMERASE"/>
    <property type="match status" value="1"/>
</dbReference>
<protein>
    <submittedName>
        <fullName evidence="2">Glutathione S-transferase</fullName>
    </submittedName>
</protein>
<dbReference type="PROSITE" id="PS50404">
    <property type="entry name" value="GST_NTER"/>
    <property type="match status" value="1"/>
</dbReference>
<dbReference type="Gene3D" id="3.40.30.10">
    <property type="entry name" value="Glutaredoxin"/>
    <property type="match status" value="1"/>
</dbReference>
<dbReference type="AlphaFoldDB" id="A0A0P7D4F4"/>
<evidence type="ECO:0000313" key="3">
    <source>
        <dbReference type="Proteomes" id="UP000050378"/>
    </source>
</evidence>
<dbReference type="CDD" id="cd03194">
    <property type="entry name" value="GST_C_3"/>
    <property type="match status" value="1"/>
</dbReference>
<dbReference type="SFLD" id="SFLDS00019">
    <property type="entry name" value="Glutathione_Transferase_(cytos"/>
    <property type="match status" value="1"/>
</dbReference>
<proteinExistence type="predicted"/>
<dbReference type="CDD" id="cd03043">
    <property type="entry name" value="GST_N_1"/>
    <property type="match status" value="1"/>
</dbReference>
<dbReference type="PATRIC" id="fig|570156.3.peg.3420"/>
<name>A0A0P7D4F4_9GAMM</name>
<dbReference type="InterPro" id="IPR036249">
    <property type="entry name" value="Thioredoxin-like_sf"/>
</dbReference>
<dbReference type="RefSeq" id="WP_054553193.1">
    <property type="nucleotide sequence ID" value="NZ_LJTC01000007.1"/>
</dbReference>
<dbReference type="SUPFAM" id="SSF47616">
    <property type="entry name" value="GST C-terminal domain-like"/>
    <property type="match status" value="1"/>
</dbReference>
<dbReference type="PANTHER" id="PTHR42673:SF4">
    <property type="entry name" value="MALEYLACETOACETATE ISOMERASE"/>
    <property type="match status" value="1"/>
</dbReference>
<dbReference type="InterPro" id="IPR036282">
    <property type="entry name" value="Glutathione-S-Trfase_C_sf"/>
</dbReference>
<gene>
    <name evidence="2" type="ORF">AOG27_11665</name>
</gene>
<dbReference type="OrthoDB" id="9799538at2"/>
<dbReference type="GO" id="GO:0006559">
    <property type="term" value="P:L-phenylalanine catabolic process"/>
    <property type="evidence" value="ECO:0007669"/>
    <property type="project" value="TreeGrafter"/>
</dbReference>
<evidence type="ECO:0000259" key="1">
    <source>
        <dbReference type="PROSITE" id="PS50404"/>
    </source>
</evidence>
<dbReference type="GO" id="GO:0004364">
    <property type="term" value="F:glutathione transferase activity"/>
    <property type="evidence" value="ECO:0007669"/>
    <property type="project" value="TreeGrafter"/>
</dbReference>
<keyword evidence="2" id="KW-0808">Transferase</keyword>
<reference evidence="2 3" key="1">
    <citation type="submission" date="2015-09" db="EMBL/GenBank/DDBJ databases">
        <title>Draft Genome Sequence of Pseudoalteromonas lipolytica UCD-48B.</title>
        <authorList>
            <person name="Krusor M."/>
            <person name="Coil D.A."/>
            <person name="Lang J.M."/>
            <person name="Eisen J.A."/>
            <person name="Alexiev A."/>
        </authorList>
    </citation>
    <scope>NUCLEOTIDE SEQUENCE [LARGE SCALE GENOMIC DNA]</scope>
    <source>
        <strain evidence="2 3">UCD-48B</strain>
    </source>
</reference>
<feature type="domain" description="GST N-terminal" evidence="1">
    <location>
        <begin position="1"/>
        <end position="81"/>
    </location>
</feature>
<dbReference type="Proteomes" id="UP000050378">
    <property type="component" value="Unassembled WGS sequence"/>
</dbReference>
<dbReference type="Gene3D" id="1.20.1050.10">
    <property type="match status" value="1"/>
</dbReference>
<comment type="caution">
    <text evidence="2">The sequence shown here is derived from an EMBL/GenBank/DDBJ whole genome shotgun (WGS) entry which is preliminary data.</text>
</comment>
<dbReference type="Pfam" id="PF02798">
    <property type="entry name" value="GST_N"/>
    <property type="match status" value="1"/>
</dbReference>
<dbReference type="GO" id="GO:0006749">
    <property type="term" value="P:glutathione metabolic process"/>
    <property type="evidence" value="ECO:0007669"/>
    <property type="project" value="TreeGrafter"/>
</dbReference>
<evidence type="ECO:0000313" key="2">
    <source>
        <dbReference type="EMBL" id="KPM83294.1"/>
    </source>
</evidence>
<accession>A0A0P7D4F4</accession>
<dbReference type="SUPFAM" id="SSF52833">
    <property type="entry name" value="Thioredoxin-like"/>
    <property type="match status" value="1"/>
</dbReference>
<dbReference type="InterPro" id="IPR004045">
    <property type="entry name" value="Glutathione_S-Trfase_N"/>
</dbReference>
<dbReference type="GO" id="GO:0016034">
    <property type="term" value="F:maleylacetoacetate isomerase activity"/>
    <property type="evidence" value="ECO:0007669"/>
    <property type="project" value="TreeGrafter"/>
</dbReference>
<organism evidence="2 3">
    <name type="scientific">Pseudoalteromonas lipolytica</name>
    <dbReference type="NCBI Taxonomy" id="570156"/>
    <lineage>
        <taxon>Bacteria</taxon>
        <taxon>Pseudomonadati</taxon>
        <taxon>Pseudomonadota</taxon>
        <taxon>Gammaproteobacteria</taxon>
        <taxon>Alteromonadales</taxon>
        <taxon>Pseudoalteromonadaceae</taxon>
        <taxon>Pseudoalteromonas</taxon>
    </lineage>
</organism>
<dbReference type="STRING" id="570156.AOG27_11665"/>